<protein>
    <recommendedName>
        <fullName evidence="7">Redox-sensing transcriptional repressor Rex</fullName>
    </recommendedName>
</protein>
<proteinExistence type="inferred from homology"/>
<organism evidence="9 10">
    <name type="scientific">Lawsonibacter faecis</name>
    <dbReference type="NCBI Taxonomy" id="2763052"/>
    <lineage>
        <taxon>Bacteria</taxon>
        <taxon>Bacillati</taxon>
        <taxon>Bacillota</taxon>
        <taxon>Clostridia</taxon>
        <taxon>Eubacteriales</taxon>
        <taxon>Oscillospiraceae</taxon>
        <taxon>Lawsonibacter</taxon>
    </lineage>
</organism>
<dbReference type="Pfam" id="PF02629">
    <property type="entry name" value="CoA_binding"/>
    <property type="match status" value="1"/>
</dbReference>
<dbReference type="EMBL" id="JACOPQ010000001">
    <property type="protein sequence ID" value="MBC5735626.1"/>
    <property type="molecule type" value="Genomic_DNA"/>
</dbReference>
<dbReference type="InterPro" id="IPR036291">
    <property type="entry name" value="NAD(P)-bd_dom_sf"/>
</dbReference>
<feature type="binding site" evidence="7">
    <location>
        <begin position="87"/>
        <end position="92"/>
    </location>
    <ligand>
        <name>NAD(+)</name>
        <dbReference type="ChEBI" id="CHEBI:57540"/>
    </ligand>
</feature>
<comment type="caution">
    <text evidence="9">The sequence shown here is derived from an EMBL/GenBank/DDBJ whole genome shotgun (WGS) entry which is preliminary data.</text>
</comment>
<dbReference type="SUPFAM" id="SSF46785">
    <property type="entry name" value="Winged helix' DNA-binding domain"/>
    <property type="match status" value="1"/>
</dbReference>
<evidence type="ECO:0000256" key="7">
    <source>
        <dbReference type="HAMAP-Rule" id="MF_01131"/>
    </source>
</evidence>
<sequence>MLSISRQALQRLPLYLNYLKSLPPGTVNISATAIAQALGQGDVQVRKDLAAVSDRGRPKVGYDTHGLIRDIEEFLGYDNVDTAVIVGAGNLGRALLCYDGFSTYGLDIVAAFDADYTRQGVLENGKQIFPVSRLGELCERMKVKIGIITVPAAAAQKVCDTMIEAGVLAVWNFSPVRLTVPAGVLVQDENMAVSLAVLSQHLAEKLRESEEDAV</sequence>
<dbReference type="AlphaFoldDB" id="A0A8J6JA30"/>
<comment type="function">
    <text evidence="7">Modulates transcription in response to changes in cellular NADH/NAD(+) redox state.</text>
</comment>
<keyword evidence="3 7" id="KW-0805">Transcription regulation</keyword>
<accession>A0A8J6JA30</accession>
<dbReference type="NCBIfam" id="NF003994">
    <property type="entry name" value="PRK05472.2-3"/>
    <property type="match status" value="1"/>
</dbReference>
<dbReference type="GO" id="GO:0005737">
    <property type="term" value="C:cytoplasm"/>
    <property type="evidence" value="ECO:0007669"/>
    <property type="project" value="UniProtKB-SubCell"/>
</dbReference>
<keyword evidence="5 7" id="KW-0238">DNA-binding</keyword>
<dbReference type="InterPro" id="IPR036388">
    <property type="entry name" value="WH-like_DNA-bd_sf"/>
</dbReference>
<dbReference type="Pfam" id="PF06971">
    <property type="entry name" value="Put_DNA-bind_N"/>
    <property type="match status" value="1"/>
</dbReference>
<dbReference type="InterPro" id="IPR009718">
    <property type="entry name" value="Rex_DNA-bd_C_dom"/>
</dbReference>
<dbReference type="InterPro" id="IPR036390">
    <property type="entry name" value="WH_DNA-bd_sf"/>
</dbReference>
<evidence type="ECO:0000256" key="4">
    <source>
        <dbReference type="ARBA" id="ARBA00023027"/>
    </source>
</evidence>
<keyword evidence="10" id="KW-1185">Reference proteome</keyword>
<comment type="subcellular location">
    <subcellularLocation>
        <location evidence="7">Cytoplasm</location>
    </subcellularLocation>
</comment>
<comment type="caution">
    <text evidence="7">Lacks conserved residue(s) required for the propagation of feature annotation.</text>
</comment>
<evidence type="ECO:0000256" key="1">
    <source>
        <dbReference type="ARBA" id="ARBA00022490"/>
    </source>
</evidence>
<dbReference type="HAMAP" id="MF_01131">
    <property type="entry name" value="Rex"/>
    <property type="match status" value="1"/>
</dbReference>
<dbReference type="SUPFAM" id="SSF51735">
    <property type="entry name" value="NAD(P)-binding Rossmann-fold domains"/>
    <property type="match status" value="1"/>
</dbReference>
<dbReference type="NCBIfam" id="NF003995">
    <property type="entry name" value="PRK05472.2-4"/>
    <property type="match status" value="1"/>
</dbReference>
<dbReference type="NCBIfam" id="NF003996">
    <property type="entry name" value="PRK05472.2-5"/>
    <property type="match status" value="1"/>
</dbReference>
<dbReference type="RefSeq" id="WP_155145116.1">
    <property type="nucleotide sequence ID" value="NZ_JACOPQ010000001.1"/>
</dbReference>
<evidence type="ECO:0000256" key="3">
    <source>
        <dbReference type="ARBA" id="ARBA00023015"/>
    </source>
</evidence>
<comment type="subunit">
    <text evidence="7">Homodimer.</text>
</comment>
<evidence type="ECO:0000256" key="2">
    <source>
        <dbReference type="ARBA" id="ARBA00022491"/>
    </source>
</evidence>
<evidence type="ECO:0000256" key="6">
    <source>
        <dbReference type="ARBA" id="ARBA00023163"/>
    </source>
</evidence>
<name>A0A8J6JA30_9FIRM</name>
<dbReference type="Proteomes" id="UP000607645">
    <property type="component" value="Unassembled WGS sequence"/>
</dbReference>
<evidence type="ECO:0000313" key="10">
    <source>
        <dbReference type="Proteomes" id="UP000607645"/>
    </source>
</evidence>
<dbReference type="InterPro" id="IPR022876">
    <property type="entry name" value="Tscrpt_rep_Rex"/>
</dbReference>
<keyword evidence="6 7" id="KW-0804">Transcription</keyword>
<feature type="domain" description="CoA-binding" evidence="8">
    <location>
        <begin position="77"/>
        <end position="177"/>
    </location>
</feature>
<dbReference type="SMART" id="SM00881">
    <property type="entry name" value="CoA_binding"/>
    <property type="match status" value="1"/>
</dbReference>
<evidence type="ECO:0000259" key="8">
    <source>
        <dbReference type="SMART" id="SM00881"/>
    </source>
</evidence>
<reference evidence="9" key="1">
    <citation type="submission" date="2020-08" db="EMBL/GenBank/DDBJ databases">
        <title>Genome public.</title>
        <authorList>
            <person name="Liu C."/>
            <person name="Sun Q."/>
        </authorList>
    </citation>
    <scope>NUCLEOTIDE SEQUENCE</scope>
    <source>
        <strain evidence="9">NSJ-52</strain>
    </source>
</reference>
<dbReference type="InterPro" id="IPR003781">
    <property type="entry name" value="CoA-bd"/>
</dbReference>
<dbReference type="Gene3D" id="1.10.10.10">
    <property type="entry name" value="Winged helix-like DNA-binding domain superfamily/Winged helix DNA-binding domain"/>
    <property type="match status" value="1"/>
</dbReference>
<dbReference type="PANTHER" id="PTHR35786">
    <property type="entry name" value="REDOX-SENSING TRANSCRIPTIONAL REPRESSOR REX"/>
    <property type="match status" value="1"/>
</dbReference>
<comment type="similarity">
    <text evidence="7">Belongs to the transcriptional regulatory Rex family.</text>
</comment>
<evidence type="ECO:0000313" key="9">
    <source>
        <dbReference type="EMBL" id="MBC5735626.1"/>
    </source>
</evidence>
<dbReference type="GO" id="GO:0051775">
    <property type="term" value="P:response to redox state"/>
    <property type="evidence" value="ECO:0007669"/>
    <property type="project" value="InterPro"/>
</dbReference>
<dbReference type="PANTHER" id="PTHR35786:SF1">
    <property type="entry name" value="REDOX-SENSING TRANSCRIPTIONAL REPRESSOR REX 1"/>
    <property type="match status" value="1"/>
</dbReference>
<dbReference type="GO" id="GO:0045892">
    <property type="term" value="P:negative regulation of DNA-templated transcription"/>
    <property type="evidence" value="ECO:0007669"/>
    <property type="project" value="InterPro"/>
</dbReference>
<gene>
    <name evidence="7" type="primary">rex</name>
    <name evidence="9" type="ORF">H8S62_01205</name>
</gene>
<keyword evidence="1 7" id="KW-0963">Cytoplasm</keyword>
<keyword evidence="2 7" id="KW-0678">Repressor</keyword>
<dbReference type="GO" id="GO:0003677">
    <property type="term" value="F:DNA binding"/>
    <property type="evidence" value="ECO:0007669"/>
    <property type="project" value="UniProtKB-UniRule"/>
</dbReference>
<evidence type="ECO:0000256" key="5">
    <source>
        <dbReference type="ARBA" id="ARBA00023125"/>
    </source>
</evidence>
<dbReference type="GO" id="GO:0003700">
    <property type="term" value="F:DNA-binding transcription factor activity"/>
    <property type="evidence" value="ECO:0007669"/>
    <property type="project" value="UniProtKB-UniRule"/>
</dbReference>
<keyword evidence="4 7" id="KW-0520">NAD</keyword>
<dbReference type="Gene3D" id="3.40.50.720">
    <property type="entry name" value="NAD(P)-binding Rossmann-like Domain"/>
    <property type="match status" value="1"/>
</dbReference>